<sequence>MRPSLRDIQQLEAYLSGQLPAEEREHLRQRLLLEPELYAQFQQQKQTYRLIRRSGRRRLKRELEKIHCELFSEQAPLSWRERILSLFR</sequence>
<dbReference type="Proteomes" id="UP000223913">
    <property type="component" value="Unassembled WGS sequence"/>
</dbReference>
<proteinExistence type="predicted"/>
<keyword evidence="2" id="KW-1185">Reference proteome</keyword>
<organism evidence="1 2">
    <name type="scientific">Flavilitoribacter nigricans (strain ATCC 23147 / DSM 23189 / NBRC 102662 / NCIMB 1420 / SS-2)</name>
    <name type="common">Lewinella nigricans</name>
    <dbReference type="NCBI Taxonomy" id="1122177"/>
    <lineage>
        <taxon>Bacteria</taxon>
        <taxon>Pseudomonadati</taxon>
        <taxon>Bacteroidota</taxon>
        <taxon>Saprospiria</taxon>
        <taxon>Saprospirales</taxon>
        <taxon>Lewinellaceae</taxon>
        <taxon>Flavilitoribacter</taxon>
    </lineage>
</organism>
<accession>A0A2D0N8P2</accession>
<name>A0A2D0N8P2_FLAN2</name>
<protein>
    <recommendedName>
        <fullName evidence="3">Anti-sigma factor</fullName>
    </recommendedName>
</protein>
<dbReference type="AlphaFoldDB" id="A0A2D0N8P2"/>
<evidence type="ECO:0000313" key="2">
    <source>
        <dbReference type="Proteomes" id="UP000223913"/>
    </source>
</evidence>
<dbReference type="EMBL" id="PDUD01000024">
    <property type="protein sequence ID" value="PHN04750.1"/>
    <property type="molecule type" value="Genomic_DNA"/>
</dbReference>
<reference evidence="1 2" key="1">
    <citation type="submission" date="2017-10" db="EMBL/GenBank/DDBJ databases">
        <title>The draft genome sequence of Lewinella nigricans NBRC 102662.</title>
        <authorList>
            <person name="Wang K."/>
        </authorList>
    </citation>
    <scope>NUCLEOTIDE SEQUENCE [LARGE SCALE GENOMIC DNA]</scope>
    <source>
        <strain evidence="1 2">NBRC 102662</strain>
    </source>
</reference>
<gene>
    <name evidence="1" type="ORF">CRP01_19740</name>
</gene>
<dbReference type="RefSeq" id="WP_099151809.1">
    <property type="nucleotide sequence ID" value="NZ_PDUD01000024.1"/>
</dbReference>
<evidence type="ECO:0008006" key="3">
    <source>
        <dbReference type="Google" id="ProtNLM"/>
    </source>
</evidence>
<comment type="caution">
    <text evidence="1">The sequence shown here is derived from an EMBL/GenBank/DDBJ whole genome shotgun (WGS) entry which is preliminary data.</text>
</comment>
<evidence type="ECO:0000313" key="1">
    <source>
        <dbReference type="EMBL" id="PHN04750.1"/>
    </source>
</evidence>